<evidence type="ECO:0000313" key="3">
    <source>
        <dbReference type="EMBL" id="QUE50224.1"/>
    </source>
</evidence>
<proteinExistence type="predicted"/>
<dbReference type="Gene3D" id="3.40.50.2000">
    <property type="entry name" value="Glycogen Phosphorylase B"/>
    <property type="match status" value="2"/>
</dbReference>
<sequence length="351" mass="39562">MKIALVIEFLPEAGGKLGGVTVAVHRLANGLVEAGHEVSVVALSGNPSDASYEIVKPFRSDRLNRWLGSKLGQVVYPLALNFGALPGDVDVWHFHGYDHFVLRPLRPRLRTLHGSSLREMQATDNVLRKLLMGFNYLCEWVSVARADRTLCIGAETAEMYGLQHVVDNPFDPTLFRPGAKAEHPRIFYNGYWTGRKRGKFMYERFVEDILPRMPGAELVMLCDKVPDHPRVRALRGISDQELADWYASSWLFCYPSIYEGFGMAYMEAMAAGTAIVTSQNPGADYVLEHGRYGAVVEDADFSKEILRLLQDADARRGLELAGLERCQTFTTEAVTRQHLRHYQEVLERSRT</sequence>
<dbReference type="Pfam" id="PF13439">
    <property type="entry name" value="Glyco_transf_4"/>
    <property type="match status" value="1"/>
</dbReference>
<dbReference type="EMBL" id="CP073100">
    <property type="protein sequence ID" value="QUE50224.1"/>
    <property type="molecule type" value="Genomic_DNA"/>
</dbReference>
<dbReference type="Pfam" id="PF00534">
    <property type="entry name" value="Glycos_transf_1"/>
    <property type="match status" value="1"/>
</dbReference>
<dbReference type="GO" id="GO:0016757">
    <property type="term" value="F:glycosyltransferase activity"/>
    <property type="evidence" value="ECO:0007669"/>
    <property type="project" value="InterPro"/>
</dbReference>
<dbReference type="InterPro" id="IPR001296">
    <property type="entry name" value="Glyco_trans_1"/>
</dbReference>
<evidence type="ECO:0000259" key="2">
    <source>
        <dbReference type="Pfam" id="PF13439"/>
    </source>
</evidence>
<feature type="domain" description="Glycosyltransferase subfamily 4-like N-terminal" evidence="2">
    <location>
        <begin position="18"/>
        <end position="160"/>
    </location>
</feature>
<accession>A0A975G6H3</accession>
<dbReference type="SUPFAM" id="SSF53756">
    <property type="entry name" value="UDP-Glycosyltransferase/glycogen phosphorylase"/>
    <property type="match status" value="1"/>
</dbReference>
<dbReference type="Proteomes" id="UP000676169">
    <property type="component" value="Chromosome"/>
</dbReference>
<gene>
    <name evidence="3" type="ORF">KBB96_15270</name>
</gene>
<feature type="domain" description="Glycosyl transferase family 1" evidence="1">
    <location>
        <begin position="230"/>
        <end position="316"/>
    </location>
</feature>
<evidence type="ECO:0000259" key="1">
    <source>
        <dbReference type="Pfam" id="PF00534"/>
    </source>
</evidence>
<dbReference type="PANTHER" id="PTHR45947">
    <property type="entry name" value="SULFOQUINOVOSYL TRANSFERASE SQD2"/>
    <property type="match status" value="1"/>
</dbReference>
<dbReference type="InterPro" id="IPR050194">
    <property type="entry name" value="Glycosyltransferase_grp1"/>
</dbReference>
<dbReference type="CDD" id="cd03801">
    <property type="entry name" value="GT4_PimA-like"/>
    <property type="match status" value="1"/>
</dbReference>
<reference evidence="3" key="1">
    <citation type="submission" date="2021-04" db="EMBL/GenBank/DDBJ databases">
        <title>Luteolibacter sp. 32A isolated from the skin of an Anderson's salamander (Ambystoma andersonii).</title>
        <authorList>
            <person name="Spergser J."/>
            <person name="Busse H.-J."/>
        </authorList>
    </citation>
    <scope>NUCLEOTIDE SEQUENCE</scope>
    <source>
        <strain evidence="3">32A</strain>
    </source>
</reference>
<dbReference type="AlphaFoldDB" id="A0A975G6H3"/>
<protein>
    <submittedName>
        <fullName evidence="3">Glycosyltransferase family 4 protein</fullName>
    </submittedName>
</protein>
<name>A0A975G6H3_9BACT</name>
<dbReference type="RefSeq" id="WP_211630335.1">
    <property type="nucleotide sequence ID" value="NZ_CP073100.1"/>
</dbReference>
<dbReference type="InterPro" id="IPR028098">
    <property type="entry name" value="Glyco_trans_4-like_N"/>
</dbReference>
<organism evidence="3 4">
    <name type="scientific">Luteolibacter ambystomatis</name>
    <dbReference type="NCBI Taxonomy" id="2824561"/>
    <lineage>
        <taxon>Bacteria</taxon>
        <taxon>Pseudomonadati</taxon>
        <taxon>Verrucomicrobiota</taxon>
        <taxon>Verrucomicrobiia</taxon>
        <taxon>Verrucomicrobiales</taxon>
        <taxon>Verrucomicrobiaceae</taxon>
        <taxon>Luteolibacter</taxon>
    </lineage>
</organism>
<evidence type="ECO:0000313" key="4">
    <source>
        <dbReference type="Proteomes" id="UP000676169"/>
    </source>
</evidence>
<dbReference type="PANTHER" id="PTHR45947:SF3">
    <property type="entry name" value="SULFOQUINOVOSYL TRANSFERASE SQD2"/>
    <property type="match status" value="1"/>
</dbReference>
<dbReference type="KEGG" id="lamb:KBB96_15270"/>
<keyword evidence="4" id="KW-1185">Reference proteome</keyword>